<evidence type="ECO:0000313" key="3">
    <source>
        <dbReference type="EMBL" id="CAF2080306.1"/>
    </source>
</evidence>
<evidence type="ECO:0000313" key="4">
    <source>
        <dbReference type="EMBL" id="CAF3889077.1"/>
    </source>
</evidence>
<proteinExistence type="predicted"/>
<gene>
    <name evidence="6" type="ORF">BYL167_LOCUS20925</name>
    <name evidence="1" type="ORF">CJN711_LOCUS28721</name>
    <name evidence="5" type="ORF">GIL414_LOCUS7344</name>
    <name evidence="2" type="ORF">KQP761_LOCUS17702</name>
    <name evidence="3" type="ORF">MBJ925_LOCUS18448</name>
    <name evidence="4" type="ORF">SMN809_LOCUS6023</name>
</gene>
<dbReference type="EMBL" id="CAJOBJ010002226">
    <property type="protein sequence ID" value="CAF3916487.1"/>
    <property type="molecule type" value="Genomic_DNA"/>
</dbReference>
<dbReference type="EMBL" id="CAJNOV010013563">
    <property type="protein sequence ID" value="CAF1526072.1"/>
    <property type="molecule type" value="Genomic_DNA"/>
</dbReference>
<dbReference type="Proteomes" id="UP000663834">
    <property type="component" value="Unassembled WGS sequence"/>
</dbReference>
<evidence type="ECO:0000313" key="6">
    <source>
        <dbReference type="EMBL" id="CAF4139007.1"/>
    </source>
</evidence>
<reference evidence="1" key="1">
    <citation type="submission" date="2021-02" db="EMBL/GenBank/DDBJ databases">
        <authorList>
            <person name="Nowell W R."/>
        </authorList>
    </citation>
    <scope>NUCLEOTIDE SEQUENCE</scope>
</reference>
<evidence type="ECO:0000313" key="5">
    <source>
        <dbReference type="EMBL" id="CAF3916487.1"/>
    </source>
</evidence>
<dbReference type="AlphaFoldDB" id="A0A815V0U4"/>
<dbReference type="EMBL" id="CAJOBI010001580">
    <property type="protein sequence ID" value="CAF3889077.1"/>
    <property type="molecule type" value="Genomic_DNA"/>
</dbReference>
<protein>
    <submittedName>
        <fullName evidence="1">Uncharacterized protein</fullName>
    </submittedName>
</protein>
<dbReference type="EMBL" id="CAJNRE010009232">
    <property type="protein sequence ID" value="CAF2080306.1"/>
    <property type="molecule type" value="Genomic_DNA"/>
</dbReference>
<dbReference type="Proteomes" id="UP000681967">
    <property type="component" value="Unassembled WGS sequence"/>
</dbReference>
<dbReference type="Proteomes" id="UP000676336">
    <property type="component" value="Unassembled WGS sequence"/>
</dbReference>
<dbReference type="OrthoDB" id="10031341at2759"/>
<evidence type="ECO:0000313" key="2">
    <source>
        <dbReference type="EMBL" id="CAF1551750.1"/>
    </source>
</evidence>
<dbReference type="Proteomes" id="UP000663824">
    <property type="component" value="Unassembled WGS sequence"/>
</dbReference>
<dbReference type="EMBL" id="CAJOBH010009351">
    <property type="protein sequence ID" value="CAF4139007.1"/>
    <property type="molecule type" value="Genomic_DNA"/>
</dbReference>
<dbReference type="EMBL" id="CAJNOW010008981">
    <property type="protein sequence ID" value="CAF1551750.1"/>
    <property type="molecule type" value="Genomic_DNA"/>
</dbReference>
<name>A0A815V0U4_9BILA</name>
<organism evidence="1 7">
    <name type="scientific">Rotaria magnacalcarata</name>
    <dbReference type="NCBI Taxonomy" id="392030"/>
    <lineage>
        <taxon>Eukaryota</taxon>
        <taxon>Metazoa</taxon>
        <taxon>Spiralia</taxon>
        <taxon>Gnathifera</taxon>
        <taxon>Rotifera</taxon>
        <taxon>Eurotatoria</taxon>
        <taxon>Bdelloidea</taxon>
        <taxon>Philodinida</taxon>
        <taxon>Philodinidae</taxon>
        <taxon>Rotaria</taxon>
    </lineage>
</organism>
<dbReference type="Proteomes" id="UP000681720">
    <property type="component" value="Unassembled WGS sequence"/>
</dbReference>
<sequence>MGNSRSSYERHEDDEQQQRIVIGKEFRLILGQLHLSSDLVKRKKTLSHHKQSFPRKVSLSSSNSTITSSSSCDHHNSSVYCIQLDIPTTPFEPNEIDTHALLQYLLLHDSYGKELTHIFKIPVNLANNNQKSQSKTLPTLKIAAVYYDQSSSTTTTTTTTASEFYIETVSLLSESELEEKIEEFNEKHILCIYTSKLKAHIIYGKKLMLGNRYKLTRSTTMSKTILENFEWLHPFINYSNLGYRLCGIIPLVNSSLDTSFTIYWLFEQIDTNETIQYDYCIIEYQLKSSSLNSWTSLLNLMSKQEWRLVATFDYNQKKKNGEQTYFLLFFQRIKN</sequence>
<evidence type="ECO:0000313" key="7">
    <source>
        <dbReference type="Proteomes" id="UP000663855"/>
    </source>
</evidence>
<accession>A0A815V0U4</accession>
<dbReference type="Proteomes" id="UP000663855">
    <property type="component" value="Unassembled WGS sequence"/>
</dbReference>
<comment type="caution">
    <text evidence="1">The sequence shown here is derived from an EMBL/GenBank/DDBJ whole genome shotgun (WGS) entry which is preliminary data.</text>
</comment>
<evidence type="ECO:0000313" key="1">
    <source>
        <dbReference type="EMBL" id="CAF1526072.1"/>
    </source>
</evidence>